<dbReference type="SUPFAM" id="SSF51735">
    <property type="entry name" value="NAD(P)-binding Rossmann-fold domains"/>
    <property type="match status" value="1"/>
</dbReference>
<keyword evidence="1" id="KW-0560">Oxidoreductase</keyword>
<evidence type="ECO:0000259" key="3">
    <source>
        <dbReference type="Pfam" id="PF03807"/>
    </source>
</evidence>
<name>A0AAE3HP57_9GAMM</name>
<accession>A0AAE3HP57</accession>
<keyword evidence="5" id="KW-1185">Reference proteome</keyword>
<dbReference type="PANTHER" id="PTHR14239:SF10">
    <property type="entry name" value="REDUCTASE"/>
    <property type="match status" value="1"/>
</dbReference>
<protein>
    <submittedName>
        <fullName evidence="4">Dinucleotide-binding enzyme</fullName>
    </submittedName>
</protein>
<dbReference type="InterPro" id="IPR028939">
    <property type="entry name" value="P5C_Rdtase_cat_N"/>
</dbReference>
<dbReference type="EMBL" id="JANUCT010000018">
    <property type="protein sequence ID" value="MCS3904258.1"/>
    <property type="molecule type" value="Genomic_DNA"/>
</dbReference>
<dbReference type="GO" id="GO:0016491">
    <property type="term" value="F:oxidoreductase activity"/>
    <property type="evidence" value="ECO:0007669"/>
    <property type="project" value="UniProtKB-KW"/>
</dbReference>
<feature type="signal peptide" evidence="2">
    <location>
        <begin position="1"/>
        <end position="34"/>
    </location>
</feature>
<proteinExistence type="predicted"/>
<evidence type="ECO:0000313" key="4">
    <source>
        <dbReference type="EMBL" id="MCS3904258.1"/>
    </source>
</evidence>
<evidence type="ECO:0000256" key="1">
    <source>
        <dbReference type="ARBA" id="ARBA00023002"/>
    </source>
</evidence>
<comment type="caution">
    <text evidence="4">The sequence shown here is derived from an EMBL/GenBank/DDBJ whole genome shotgun (WGS) entry which is preliminary data.</text>
</comment>
<evidence type="ECO:0000313" key="5">
    <source>
        <dbReference type="Proteomes" id="UP001204445"/>
    </source>
</evidence>
<feature type="domain" description="Pyrroline-5-carboxylate reductase catalytic N-terminal" evidence="3">
    <location>
        <begin position="46"/>
        <end position="137"/>
    </location>
</feature>
<feature type="chain" id="PRO_5042008727" evidence="2">
    <location>
        <begin position="35"/>
        <end position="249"/>
    </location>
</feature>
<dbReference type="Proteomes" id="UP001204445">
    <property type="component" value="Unassembled WGS sequence"/>
</dbReference>
<dbReference type="InterPro" id="IPR036291">
    <property type="entry name" value="NAD(P)-bd_dom_sf"/>
</dbReference>
<organism evidence="4 5">
    <name type="scientific">Methylohalomonas lacus</name>
    <dbReference type="NCBI Taxonomy" id="398773"/>
    <lineage>
        <taxon>Bacteria</taxon>
        <taxon>Pseudomonadati</taxon>
        <taxon>Pseudomonadota</taxon>
        <taxon>Gammaproteobacteria</taxon>
        <taxon>Methylohalomonadales</taxon>
        <taxon>Methylohalomonadaceae</taxon>
        <taxon>Methylohalomonas</taxon>
    </lineage>
</organism>
<sequence>MRRTIMTGGTRTAIATLAMTLSVFLATAMLPAAAQEATPQTDEPMKIGTIGAGDLGGTVGELFANAGHEVFFSSRHPDELKPMVERIGPNAHAGTVAEAIEFGDVILLAVPYGAMPQISDDYADDLAGKIVLDAGNPFPGRDGPMAEKALDKGAGVATREFLPQARIVRVFNSINYRTFASEAHRDGKKLAVPLAGDDEEALETAAQLVRDAGFAPVIAGGLEQGRKFDNGSDLFLQTLTADELREALQ</sequence>
<keyword evidence="2" id="KW-0732">Signal</keyword>
<dbReference type="AlphaFoldDB" id="A0AAE3HP57"/>
<evidence type="ECO:0000256" key="2">
    <source>
        <dbReference type="SAM" id="SignalP"/>
    </source>
</evidence>
<dbReference type="RefSeq" id="WP_259056831.1">
    <property type="nucleotide sequence ID" value="NZ_JANUCT010000018.1"/>
</dbReference>
<dbReference type="Gene3D" id="3.40.50.720">
    <property type="entry name" value="NAD(P)-binding Rossmann-like Domain"/>
    <property type="match status" value="1"/>
</dbReference>
<reference evidence="4" key="1">
    <citation type="submission" date="2022-08" db="EMBL/GenBank/DDBJ databases">
        <title>Genomic Encyclopedia of Type Strains, Phase III (KMG-III): the genomes of soil and plant-associated and newly described type strains.</title>
        <authorList>
            <person name="Whitman W."/>
        </authorList>
    </citation>
    <scope>NUCLEOTIDE SEQUENCE</scope>
    <source>
        <strain evidence="4">HMT 1</strain>
    </source>
</reference>
<dbReference type="PANTHER" id="PTHR14239">
    <property type="entry name" value="DUDULIN-RELATED"/>
    <property type="match status" value="1"/>
</dbReference>
<dbReference type="InterPro" id="IPR051267">
    <property type="entry name" value="STEAP_metalloreductase"/>
</dbReference>
<dbReference type="Pfam" id="PF03807">
    <property type="entry name" value="F420_oxidored"/>
    <property type="match status" value="1"/>
</dbReference>
<gene>
    <name evidence="4" type="ORF">J2T55_002294</name>
</gene>